<evidence type="ECO:0000313" key="2">
    <source>
        <dbReference type="EMBL" id="KDD65087.1"/>
    </source>
</evidence>
<dbReference type="AlphaFoldDB" id="A0A059KSQ6"/>
<evidence type="ECO:0000313" key="3">
    <source>
        <dbReference type="Proteomes" id="UP000026739"/>
    </source>
</evidence>
<dbReference type="EMBL" id="AZQQ01000110">
    <property type="protein sequence ID" value="KDD65087.1"/>
    <property type="molecule type" value="Genomic_DNA"/>
</dbReference>
<accession>A0A059KSQ6</accession>
<gene>
    <name evidence="2" type="ORF">V466_30375</name>
</gene>
<proteinExistence type="predicted"/>
<dbReference type="eggNOG" id="COG3203">
    <property type="taxonomic scope" value="Bacteria"/>
</dbReference>
<name>A0A059KSQ6_9PSED</name>
<reference evidence="2 3" key="1">
    <citation type="submission" date="2013-12" db="EMBL/GenBank/DDBJ databases">
        <authorList>
            <person name="Formusa P.A."/>
            <person name="Habash M."/>
            <person name="Lee H."/>
            <person name="Trevors J.T."/>
        </authorList>
    </citation>
    <scope>NUCLEOTIDE SEQUENCE [LARGE SCALE GENOMIC DNA]</scope>
    <source>
        <strain evidence="2 3">PD30</strain>
    </source>
</reference>
<dbReference type="Proteomes" id="UP000026739">
    <property type="component" value="Unassembled WGS sequence"/>
</dbReference>
<feature type="signal peptide" evidence="1">
    <location>
        <begin position="1"/>
        <end position="24"/>
    </location>
</feature>
<evidence type="ECO:0000256" key="1">
    <source>
        <dbReference type="SAM" id="SignalP"/>
    </source>
</evidence>
<comment type="caution">
    <text evidence="2">The sequence shown here is derived from an EMBL/GenBank/DDBJ whole genome shotgun (WGS) entry which is preliminary data.</text>
</comment>
<feature type="chain" id="PRO_5001576095" description="Alginate export domain-containing protein" evidence="1">
    <location>
        <begin position="25"/>
        <end position="445"/>
    </location>
</feature>
<dbReference type="RefSeq" id="WP_033062002.1">
    <property type="nucleotide sequence ID" value="NZ_AZQQ01000110.1"/>
</dbReference>
<keyword evidence="1" id="KW-0732">Signal</keyword>
<protein>
    <recommendedName>
        <fullName evidence="4">Alginate export domain-containing protein</fullName>
    </recommendedName>
</protein>
<evidence type="ECO:0008006" key="4">
    <source>
        <dbReference type="Google" id="ProtNLM"/>
    </source>
</evidence>
<sequence length="445" mass="48801">MRTLSYAPLLSLVALCTFEPQAHAYQLYSEGDGATVLNADLSAAFGWFGSEKNYIGDPEREPGRMRWQEGFAKYGLNGTTDKITAGSMYGGLSWISTGSFGDGDAGGITSGNERRTAVEDAYLGWKSGDLIPALGKDGVDFSFGRQVVTVDGFLITDDGFAPGKAFNPIEGVRDGRFDRGGAFYLGPRLAFGNTAVLKLGGQEGLHGSLIWLKSDNPGQSKTEVAAATVDYTTPVGSIGSTYLHGLDVDERYAFGDRLERKGMNVYSIRGQGNAGIENADFAFEVVRQEKRSGSQRAMFFDAGYTFADTQWQPTVSYRYSRYSEGYDFLFQGGFRKRYQGEVAVNYAGSVTSNMSINDVLLSVKPTETLTLNAMAFNYHQLSRTHEQDFSAREVDLFLDWMVTDNVTLSPLVGFYKPEKWLGDGGLQSGSASTNTYFQFIVWMAF</sequence>
<organism evidence="2 3">
    <name type="scientific">Pseudomonas mandelii PD30</name>
    <dbReference type="NCBI Taxonomy" id="1419583"/>
    <lineage>
        <taxon>Bacteria</taxon>
        <taxon>Pseudomonadati</taxon>
        <taxon>Pseudomonadota</taxon>
        <taxon>Gammaproteobacteria</taxon>
        <taxon>Pseudomonadales</taxon>
        <taxon>Pseudomonadaceae</taxon>
        <taxon>Pseudomonas</taxon>
    </lineage>
</organism>